<dbReference type="AlphaFoldDB" id="A0A9W7XQ59"/>
<comment type="caution">
    <text evidence="1">The sequence shown here is derived from an EMBL/GenBank/DDBJ whole genome shotgun (WGS) entry which is preliminary data.</text>
</comment>
<gene>
    <name evidence="1" type="ORF">LPJ53_006443</name>
</gene>
<dbReference type="Proteomes" id="UP001149813">
    <property type="component" value="Unassembled WGS sequence"/>
</dbReference>
<proteinExistence type="predicted"/>
<evidence type="ECO:0000313" key="1">
    <source>
        <dbReference type="EMBL" id="KAJ1718576.1"/>
    </source>
</evidence>
<protein>
    <submittedName>
        <fullName evidence="1">Uncharacterized protein</fullName>
    </submittedName>
</protein>
<reference evidence="1" key="1">
    <citation type="submission" date="2022-07" db="EMBL/GenBank/DDBJ databases">
        <title>Phylogenomic reconstructions and comparative analyses of Kickxellomycotina fungi.</title>
        <authorList>
            <person name="Reynolds N.K."/>
            <person name="Stajich J.E."/>
            <person name="Barry K."/>
            <person name="Grigoriev I.V."/>
            <person name="Crous P."/>
            <person name="Smith M.E."/>
        </authorList>
    </citation>
    <scope>NUCLEOTIDE SEQUENCE</scope>
    <source>
        <strain evidence="1">NBRC 32514</strain>
    </source>
</reference>
<evidence type="ECO:0000313" key="2">
    <source>
        <dbReference type="Proteomes" id="UP001149813"/>
    </source>
</evidence>
<feature type="non-terminal residue" evidence="1">
    <location>
        <position position="1"/>
    </location>
</feature>
<feature type="non-terminal residue" evidence="1">
    <location>
        <position position="106"/>
    </location>
</feature>
<sequence>TSNDDLKAAQKINDTAIVLILDSLEDTLAEKVCDLSAYSMWQALEHMFNTETTCSLITKLRGLLLHSMGSDHEDPVEYWISSIAKWHQFPKLDLNLREVAPLIVLG</sequence>
<accession>A0A9W7XQ59</accession>
<organism evidence="1 2">
    <name type="scientific">Coemansia erecta</name>
    <dbReference type="NCBI Taxonomy" id="147472"/>
    <lineage>
        <taxon>Eukaryota</taxon>
        <taxon>Fungi</taxon>
        <taxon>Fungi incertae sedis</taxon>
        <taxon>Zoopagomycota</taxon>
        <taxon>Kickxellomycotina</taxon>
        <taxon>Kickxellomycetes</taxon>
        <taxon>Kickxellales</taxon>
        <taxon>Kickxellaceae</taxon>
        <taxon>Coemansia</taxon>
    </lineage>
</organism>
<keyword evidence="2" id="KW-1185">Reference proteome</keyword>
<dbReference type="OrthoDB" id="5663987at2759"/>
<name>A0A9W7XQ59_9FUNG</name>
<dbReference type="EMBL" id="JANBOJ010000794">
    <property type="protein sequence ID" value="KAJ1718576.1"/>
    <property type="molecule type" value="Genomic_DNA"/>
</dbReference>